<feature type="compositionally biased region" description="Polar residues" evidence="1">
    <location>
        <begin position="1"/>
        <end position="11"/>
    </location>
</feature>
<organism evidence="2 3">
    <name type="scientific">Rhodopirellula baltica SH28</name>
    <dbReference type="NCBI Taxonomy" id="993517"/>
    <lineage>
        <taxon>Bacteria</taxon>
        <taxon>Pseudomonadati</taxon>
        <taxon>Planctomycetota</taxon>
        <taxon>Planctomycetia</taxon>
        <taxon>Pirellulales</taxon>
        <taxon>Pirellulaceae</taxon>
        <taxon>Rhodopirellula</taxon>
    </lineage>
</organism>
<protein>
    <submittedName>
        <fullName evidence="2">Uncharacterized protein</fullName>
    </submittedName>
</protein>
<dbReference type="PATRIC" id="fig|993517.3.peg.925"/>
<dbReference type="Proteomes" id="UP000007993">
    <property type="component" value="Unassembled WGS sequence"/>
</dbReference>
<name>K5DLG4_RHOBT</name>
<evidence type="ECO:0000256" key="1">
    <source>
        <dbReference type="SAM" id="MobiDB-lite"/>
    </source>
</evidence>
<sequence length="82" mass="9555">MIWQRTETTIQADFPPPRSRSNRFPHCGLDWLASIELKTIRFEPEIQTKGPRRPKSLACKMLRSGFPTTIWMVSTFNCLAYP</sequence>
<evidence type="ECO:0000313" key="2">
    <source>
        <dbReference type="EMBL" id="EKK03719.1"/>
    </source>
</evidence>
<reference evidence="2 3" key="1">
    <citation type="journal article" date="2013" name="Mar. Genomics">
        <title>Expression of sulfatases in Rhodopirellula baltica and the diversity of sulfatases in the genus Rhodopirellula.</title>
        <authorList>
            <person name="Wegner C.E."/>
            <person name="Richter-Heitmann T."/>
            <person name="Klindworth A."/>
            <person name="Klockow C."/>
            <person name="Richter M."/>
            <person name="Achstetter T."/>
            <person name="Glockner F.O."/>
            <person name="Harder J."/>
        </authorList>
    </citation>
    <scope>NUCLEOTIDE SEQUENCE [LARGE SCALE GENOMIC DNA]</scope>
    <source>
        <strain evidence="2 3">SH28</strain>
    </source>
</reference>
<dbReference type="AlphaFoldDB" id="K5DLG4"/>
<feature type="region of interest" description="Disordered" evidence="1">
    <location>
        <begin position="1"/>
        <end position="21"/>
    </location>
</feature>
<evidence type="ECO:0000313" key="3">
    <source>
        <dbReference type="Proteomes" id="UP000007993"/>
    </source>
</evidence>
<comment type="caution">
    <text evidence="2">The sequence shown here is derived from an EMBL/GenBank/DDBJ whole genome shotgun (WGS) entry which is preliminary data.</text>
</comment>
<dbReference type="EMBL" id="AMCW01000021">
    <property type="protein sequence ID" value="EKK03719.1"/>
    <property type="molecule type" value="Genomic_DNA"/>
</dbReference>
<proteinExistence type="predicted"/>
<accession>K5DLG4</accession>
<gene>
    <name evidence="2" type="ORF">RBSH_00848</name>
</gene>